<evidence type="ECO:0000313" key="1">
    <source>
        <dbReference type="EMBL" id="ENN80953.1"/>
    </source>
</evidence>
<dbReference type="Gene3D" id="1.10.150.280">
    <property type="entry name" value="AF1531-like domain"/>
    <property type="match status" value="1"/>
</dbReference>
<dbReference type="PANTHER" id="PTHR21053">
    <property type="entry name" value="TRANSCRIPTION ELONGATION FACTOR, MITOCHONDRIAL"/>
    <property type="match status" value="1"/>
</dbReference>
<dbReference type="HOGENOM" id="CLU_069234_0_0_1"/>
<organism evidence="1">
    <name type="scientific">Dendroctonus ponderosae</name>
    <name type="common">Mountain pine beetle</name>
    <dbReference type="NCBI Taxonomy" id="77166"/>
    <lineage>
        <taxon>Eukaryota</taxon>
        <taxon>Metazoa</taxon>
        <taxon>Ecdysozoa</taxon>
        <taxon>Arthropoda</taxon>
        <taxon>Hexapoda</taxon>
        <taxon>Insecta</taxon>
        <taxon>Pterygota</taxon>
        <taxon>Neoptera</taxon>
        <taxon>Endopterygota</taxon>
        <taxon>Coleoptera</taxon>
        <taxon>Polyphaga</taxon>
        <taxon>Cucujiformia</taxon>
        <taxon>Curculionidae</taxon>
        <taxon>Scolytinae</taxon>
        <taxon>Dendroctonus</taxon>
    </lineage>
</organism>
<keyword evidence="3" id="KW-1185">Reference proteome</keyword>
<proteinExistence type="predicted"/>
<dbReference type="AlphaFoldDB" id="N6TSB9"/>
<dbReference type="OrthoDB" id="5949570at2759"/>
<protein>
    <submittedName>
        <fullName evidence="1 2">Uncharacterized protein</fullName>
    </submittedName>
</protein>
<accession>N6TSB9</accession>
<dbReference type="OMA" id="ESPQMAQ"/>
<reference evidence="2" key="2">
    <citation type="submission" date="2024-08" db="UniProtKB">
        <authorList>
            <consortium name="EnsemblMetazoa"/>
        </authorList>
    </citation>
    <scope>IDENTIFICATION</scope>
</reference>
<evidence type="ECO:0000313" key="2">
    <source>
        <dbReference type="EnsemblMetazoa" id="XP_019753879.1"/>
    </source>
</evidence>
<gene>
    <name evidence="2" type="primary">109533090</name>
    <name evidence="1" type="ORF">YQE_02658</name>
</gene>
<dbReference type="GO" id="GO:0030337">
    <property type="term" value="F:DNA polymerase processivity factor activity"/>
    <property type="evidence" value="ECO:0007669"/>
    <property type="project" value="TreeGrafter"/>
</dbReference>
<dbReference type="InterPro" id="IPR010994">
    <property type="entry name" value="RuvA_2-like"/>
</dbReference>
<dbReference type="InterPro" id="IPR039150">
    <property type="entry name" value="TEFM"/>
</dbReference>
<dbReference type="GO" id="GO:0042645">
    <property type="term" value="C:mitochondrial nucleoid"/>
    <property type="evidence" value="ECO:0007669"/>
    <property type="project" value="TreeGrafter"/>
</dbReference>
<reference evidence="1 3" key="1">
    <citation type="journal article" date="2013" name="Genome Biol.">
        <title>Draft genome of the mountain pine beetle, Dendroctonus ponderosae Hopkins, a major forest pest.</title>
        <authorList>
            <person name="Keeling C.I."/>
            <person name="Yuen M.M."/>
            <person name="Liao N.Y."/>
            <person name="Docking T.R."/>
            <person name="Chan S.K."/>
            <person name="Taylor G.A."/>
            <person name="Palmquist D.L."/>
            <person name="Jackman S.D."/>
            <person name="Nguyen A."/>
            <person name="Li M."/>
            <person name="Henderson H."/>
            <person name="Janes J.K."/>
            <person name="Zhao Y."/>
            <person name="Pandoh P."/>
            <person name="Moore R."/>
            <person name="Sperling F.A."/>
            <person name="Huber D.P."/>
            <person name="Birol I."/>
            <person name="Jones S.J."/>
            <person name="Bohlmann J."/>
        </authorList>
    </citation>
    <scope>NUCLEOTIDE SEQUENCE</scope>
</reference>
<dbReference type="EMBL" id="KB740293">
    <property type="protein sequence ID" value="ENN80953.1"/>
    <property type="molecule type" value="Genomic_DNA"/>
</dbReference>
<evidence type="ECO:0000313" key="3">
    <source>
        <dbReference type="Proteomes" id="UP000019118"/>
    </source>
</evidence>
<dbReference type="Proteomes" id="UP000019118">
    <property type="component" value="Unassembled WGS sequence"/>
</dbReference>
<dbReference type="GO" id="GO:0006392">
    <property type="term" value="P:transcription elongation by mitochondrial RNA polymerase"/>
    <property type="evidence" value="ECO:0007669"/>
    <property type="project" value="InterPro"/>
</dbReference>
<feature type="non-terminal residue" evidence="1">
    <location>
        <position position="1"/>
    </location>
</feature>
<dbReference type="EnsemblMetazoa" id="XM_019898320.1">
    <property type="protein sequence ID" value="XP_019753879.1"/>
    <property type="gene ID" value="LOC109533090"/>
</dbReference>
<name>N6TSB9_DENPD</name>
<dbReference type="SUPFAM" id="SSF47781">
    <property type="entry name" value="RuvA domain 2-like"/>
    <property type="match status" value="1"/>
</dbReference>
<dbReference type="KEGG" id="dpa:109533090"/>
<dbReference type="PANTHER" id="PTHR21053:SF2">
    <property type="entry name" value="TRANSCRIPTION ELONGATION FACTOR, MITOCHONDRIAL"/>
    <property type="match status" value="1"/>
</dbReference>
<sequence>MIGIKTGISRLCPSLGTLIRPLCSKAILNETSLDFSFREQFSSEEHSKILQTINESSPEELSRYKISNGRLKGITDWKQTKGPFKSVGEVLEVDGFGEKALKDICKRIVDNNLCETKLANARQYKNIKNLVLPELSSTLTQSLEDVVAIHLDPSGIGWSKIKNQHNLVTDWEYRNFSSLPAKMLPSDAFYLALDIVKAIPSGDLYIFEAPPILSPQNQTKHGVVATHNQHVELQSMLLTLLNTSEVHNKFLETIADDKFYSRELPNVVFYLKNKVAARLFKTLIGYEKVSAITAITGIVKDDAGIVTLLPCSPVKFDCNVYTAFLNQSSANKELLAQALMLAVSFMDLCIYKNVDSYDALKPTRKKK</sequence>